<keyword evidence="3" id="KW-0732">Signal</keyword>
<proteinExistence type="predicted"/>
<dbReference type="SUPFAM" id="SSF48452">
    <property type="entry name" value="TPR-like"/>
    <property type="match status" value="1"/>
</dbReference>
<keyword evidence="2" id="KW-1133">Transmembrane helix</keyword>
<dbReference type="Gene3D" id="1.25.40.10">
    <property type="entry name" value="Tetratricopeptide repeat domain"/>
    <property type="match status" value="1"/>
</dbReference>
<evidence type="ECO:0000313" key="4">
    <source>
        <dbReference type="EMBL" id="BDG05904.1"/>
    </source>
</evidence>
<feature type="compositionally biased region" description="Pro residues" evidence="1">
    <location>
        <begin position="56"/>
        <end position="66"/>
    </location>
</feature>
<evidence type="ECO:0000256" key="1">
    <source>
        <dbReference type="SAM" id="MobiDB-lite"/>
    </source>
</evidence>
<feature type="transmembrane region" description="Helical" evidence="2">
    <location>
        <begin position="280"/>
        <end position="299"/>
    </location>
</feature>
<feature type="transmembrane region" description="Helical" evidence="2">
    <location>
        <begin position="653"/>
        <end position="672"/>
    </location>
</feature>
<feature type="transmembrane region" description="Helical" evidence="2">
    <location>
        <begin position="305"/>
        <end position="322"/>
    </location>
</feature>
<feature type="chain" id="PRO_5047276916" description="Tetratricopeptide repeat protein" evidence="3">
    <location>
        <begin position="35"/>
        <end position="714"/>
    </location>
</feature>
<feature type="signal peptide" evidence="3">
    <location>
        <begin position="1"/>
        <end position="34"/>
    </location>
</feature>
<accession>A0ABM7X2A1</accession>
<feature type="transmembrane region" description="Helical" evidence="2">
    <location>
        <begin position="329"/>
        <end position="348"/>
    </location>
</feature>
<evidence type="ECO:0000256" key="2">
    <source>
        <dbReference type="SAM" id="Phobius"/>
    </source>
</evidence>
<feature type="region of interest" description="Disordered" evidence="1">
    <location>
        <begin position="34"/>
        <end position="113"/>
    </location>
</feature>
<name>A0ABM7X2A1_9BACT</name>
<evidence type="ECO:0000313" key="5">
    <source>
        <dbReference type="Proteomes" id="UP001162891"/>
    </source>
</evidence>
<protein>
    <recommendedName>
        <fullName evidence="6">Tetratricopeptide repeat protein</fullName>
    </recommendedName>
</protein>
<keyword evidence="2" id="KW-0472">Membrane</keyword>
<dbReference type="EMBL" id="AP025591">
    <property type="protein sequence ID" value="BDG05904.1"/>
    <property type="molecule type" value="Genomic_DNA"/>
</dbReference>
<feature type="transmembrane region" description="Helical" evidence="2">
    <location>
        <begin position="551"/>
        <end position="571"/>
    </location>
</feature>
<organism evidence="4 5">
    <name type="scientific">Anaeromyxobacter oryzae</name>
    <dbReference type="NCBI Taxonomy" id="2918170"/>
    <lineage>
        <taxon>Bacteria</taxon>
        <taxon>Pseudomonadati</taxon>
        <taxon>Myxococcota</taxon>
        <taxon>Myxococcia</taxon>
        <taxon>Myxococcales</taxon>
        <taxon>Cystobacterineae</taxon>
        <taxon>Anaeromyxobacteraceae</taxon>
        <taxon>Anaeromyxobacter</taxon>
    </lineage>
</organism>
<evidence type="ECO:0000256" key="3">
    <source>
        <dbReference type="SAM" id="SignalP"/>
    </source>
</evidence>
<dbReference type="Proteomes" id="UP001162891">
    <property type="component" value="Chromosome"/>
</dbReference>
<sequence length="714" mass="74238">MLASRSRVAARGKTHLAALLLLAVAAVAAAPARAQVAAPRLVEEGDEPADDSADRPPVPAPRPQPPTSASTPGGAGAPADAAAPAPAAATSEAPAAAPPAAPTAPAEPARSIEPVRTSWPRLVALWAERRAALREGDPARAQAAQQALLDTKRELDVENLVAFSAAEVREVHRALASNLPAEALARADVAVALAPDHPDAHLARARALLATAPASPGPVLAAVRDAIAAAGREPHTLRAFEGDLFSAALAAVFTASAAVLLLLLLRNLRLFLHDFHHLPLLRGTASIQTGFLALVLLAMPVVFGLGPFATLAIAAIVAWAYLSVRERLVATAALAALLALPWAAGAAARITAWTGSTAELVHEAEHGALSDEDAAELAARAARDGGPAPLLAALGRHAKRRGDLEGALRLYHAAGAADPRAPELDVNVGNVLFLKGDLEGAKAAYLAAQDRAAGDLVVLGAAHYNLSKLYLRTSEMAKSSLNRERAENEASAFLRAHGSDEDFGANRYLVDVPVPPAKIAALAVDGSPEAVRGWVEARLLGVLPRALWRALWPWGAAAALAALWLLGLAVSRLAPARACERCGGAACRRCDAAAGARCGQCVNVFERKGVVDARDRLRKEAQVRRHARFTRGAARTLALVGAGAGQVWQGATALGALLLLAVLFLGFLVWFWRGIAPPPHPSPYVLFGKLAVAVPTGLALWALAVRDAFRRTRS</sequence>
<feature type="compositionally biased region" description="Low complexity" evidence="1">
    <location>
        <begin position="67"/>
        <end position="95"/>
    </location>
</feature>
<reference evidence="5" key="1">
    <citation type="journal article" date="2022" name="Int. J. Syst. Evol. Microbiol.">
        <title>Anaeromyxobacter oryzae sp. nov., Anaeromyxobacter diazotrophicus sp. nov. and Anaeromyxobacter paludicola sp. nov., isolated from paddy soils.</title>
        <authorList>
            <person name="Itoh H."/>
            <person name="Xu Z."/>
            <person name="Mise K."/>
            <person name="Masuda Y."/>
            <person name="Ushijima N."/>
            <person name="Hayakawa C."/>
            <person name="Shiratori Y."/>
            <person name="Senoo K."/>
        </authorList>
    </citation>
    <scope>NUCLEOTIDE SEQUENCE [LARGE SCALE GENOMIC DNA]</scope>
    <source>
        <strain evidence="5">Red232</strain>
    </source>
</reference>
<keyword evidence="2" id="KW-0812">Transmembrane</keyword>
<feature type="transmembrane region" description="Helical" evidence="2">
    <location>
        <begin position="244"/>
        <end position="268"/>
    </location>
</feature>
<gene>
    <name evidence="4" type="ORF">AMOR_49000</name>
</gene>
<keyword evidence="5" id="KW-1185">Reference proteome</keyword>
<dbReference type="InterPro" id="IPR011990">
    <property type="entry name" value="TPR-like_helical_dom_sf"/>
</dbReference>
<evidence type="ECO:0008006" key="6">
    <source>
        <dbReference type="Google" id="ProtNLM"/>
    </source>
</evidence>
<feature type="transmembrane region" description="Helical" evidence="2">
    <location>
        <begin position="684"/>
        <end position="705"/>
    </location>
</feature>